<organism evidence="1">
    <name type="scientific">bioreactor metagenome</name>
    <dbReference type="NCBI Taxonomy" id="1076179"/>
    <lineage>
        <taxon>unclassified sequences</taxon>
        <taxon>metagenomes</taxon>
        <taxon>ecological metagenomes</taxon>
    </lineage>
</organism>
<protein>
    <submittedName>
        <fullName evidence="1">Uncharacterized protein</fullName>
    </submittedName>
</protein>
<reference evidence="1" key="1">
    <citation type="submission" date="2019-08" db="EMBL/GenBank/DDBJ databases">
        <authorList>
            <person name="Kucharzyk K."/>
            <person name="Murdoch R.W."/>
            <person name="Higgins S."/>
            <person name="Loffler F."/>
        </authorList>
    </citation>
    <scope>NUCLEOTIDE SEQUENCE</scope>
</reference>
<dbReference type="AlphaFoldDB" id="A0A645G0D3"/>
<proteinExistence type="predicted"/>
<accession>A0A645G0D3</accession>
<evidence type="ECO:0000313" key="1">
    <source>
        <dbReference type="EMBL" id="MPN19402.1"/>
    </source>
</evidence>
<sequence length="168" mass="19705">MAAQLILQIRVLTDFKKISFEYAETMKTSALDIKLTCGPEKGLITTKRKADIYYGILSDLDILKNKEKKPLFVAENMPFCYLYLNMPFATYSTWYIGVTWDMDMVNKRFDAYYELHPDKIPKYYYVPKRNNFCYSDVSERAAKVVEKITRKVDCHVIEGNEGYILEVQ</sequence>
<comment type="caution">
    <text evidence="1">The sequence shown here is derived from an EMBL/GenBank/DDBJ whole genome shotgun (WGS) entry which is preliminary data.</text>
</comment>
<name>A0A645G0D3_9ZZZZ</name>
<gene>
    <name evidence="1" type="ORF">SDC9_166771</name>
</gene>
<dbReference type="EMBL" id="VSSQ01066953">
    <property type="protein sequence ID" value="MPN19402.1"/>
    <property type="molecule type" value="Genomic_DNA"/>
</dbReference>